<dbReference type="Proteomes" id="UP001642260">
    <property type="component" value="Unassembled WGS sequence"/>
</dbReference>
<dbReference type="AlphaFoldDB" id="A0ABC8L658"/>
<reference evidence="1 2" key="1">
    <citation type="submission" date="2022-03" db="EMBL/GenBank/DDBJ databases">
        <authorList>
            <person name="Macdonald S."/>
            <person name="Ahmed S."/>
            <person name="Newling K."/>
        </authorList>
    </citation>
    <scope>NUCLEOTIDE SEQUENCE [LARGE SCALE GENOMIC DNA]</scope>
</reference>
<sequence>MEMTIYEDYGSFRGLEKKERKWVKIFRVEVNRSLPGFQKTNSRFYLTAKLCTQVHIIDPLKNRLFMEFKNIYAIPHMNQGTETIP</sequence>
<evidence type="ECO:0000313" key="2">
    <source>
        <dbReference type="Proteomes" id="UP001642260"/>
    </source>
</evidence>
<organism evidence="1 2">
    <name type="scientific">Eruca vesicaria subsp. sativa</name>
    <name type="common">Garden rocket</name>
    <name type="synonym">Eruca sativa</name>
    <dbReference type="NCBI Taxonomy" id="29727"/>
    <lineage>
        <taxon>Eukaryota</taxon>
        <taxon>Viridiplantae</taxon>
        <taxon>Streptophyta</taxon>
        <taxon>Embryophyta</taxon>
        <taxon>Tracheophyta</taxon>
        <taxon>Spermatophyta</taxon>
        <taxon>Magnoliopsida</taxon>
        <taxon>eudicotyledons</taxon>
        <taxon>Gunneridae</taxon>
        <taxon>Pentapetalae</taxon>
        <taxon>rosids</taxon>
        <taxon>malvids</taxon>
        <taxon>Brassicales</taxon>
        <taxon>Brassicaceae</taxon>
        <taxon>Brassiceae</taxon>
        <taxon>Eruca</taxon>
    </lineage>
</organism>
<name>A0ABC8L658_ERUVS</name>
<comment type="caution">
    <text evidence="1">The sequence shown here is derived from an EMBL/GenBank/DDBJ whole genome shotgun (WGS) entry which is preliminary data.</text>
</comment>
<accession>A0ABC8L658</accession>
<dbReference type="EMBL" id="CAKOAT010408487">
    <property type="protein sequence ID" value="CAH8367862.1"/>
    <property type="molecule type" value="Genomic_DNA"/>
</dbReference>
<evidence type="ECO:0000313" key="1">
    <source>
        <dbReference type="EMBL" id="CAH8367862.1"/>
    </source>
</evidence>
<keyword evidence="2" id="KW-1185">Reference proteome</keyword>
<gene>
    <name evidence="1" type="ORF">ERUC_LOCUS30862</name>
</gene>
<proteinExistence type="predicted"/>
<protein>
    <submittedName>
        <fullName evidence="1">Uncharacterized protein</fullName>
    </submittedName>
</protein>